<dbReference type="Pfam" id="PF03235">
    <property type="entry name" value="GmrSD_N"/>
    <property type="match status" value="1"/>
</dbReference>
<name>A0A0R1FR41_9LACO</name>
<sequence length="586" mass="67827">MLKLKYYFDFLIVGGINMDTTNIGVEMTNVEALISDNCYKVPSYQRHYSWNKESLKDFWDDLVDVMEGYQDSHFIGQVVTYVNNGVQEVIDGQQRLTTISILLAVVLNKIEDIFDDVDGKPKNKLLTTRANIEELLRWDETNPSLTLQEYETGDNSIDDYFRGIFEGRTDLNPNNKDIEPVKNIKTAFNSFSSLIEDYYKGKKIVFPTDKADVIVNIFKSLKSRFILSKVFTRKKEDAYIIYQSLNSKGTPLKASELIKSHVMLQVANSDDNEKKMVQKNWDKISTAFGNDSDKITTFIRVYWSAVKRVVTVNQLFRSISEGINDKNKTLLFLEDLSEVVDYYVAMENSLSNKKDKELFNDDTIESMLFILKKLGVSLHYPILFSMILRGTDRDTQRVVIYKILSVFIRHRTICGKGTNTLEKGYAKIAQNIWNQKISTGVEITTELDDELLKSDVEVKNAFQGLSKETKKKGEKRWTLIYLMYRLYKEYGDFENIELSQVGLDNLSVIHINKDISSDYVDYIGNYALVENKLKDMYGENDIYKSLSESRYSVNNTISKKLKNKEWDTQDIIERQNDMSNKVLGIW</sequence>
<evidence type="ECO:0000313" key="3">
    <source>
        <dbReference type="Proteomes" id="UP000051794"/>
    </source>
</evidence>
<protein>
    <recommendedName>
        <fullName evidence="1">GmrSD restriction endonucleases N-terminal domain-containing protein</fullName>
    </recommendedName>
</protein>
<organism evidence="2 3">
    <name type="scientific">Apilactobacillus kunkeei DSM 12361 = ATCC 700308</name>
    <dbReference type="NCBI Taxonomy" id="1423768"/>
    <lineage>
        <taxon>Bacteria</taxon>
        <taxon>Bacillati</taxon>
        <taxon>Bacillota</taxon>
        <taxon>Bacilli</taxon>
        <taxon>Lactobacillales</taxon>
        <taxon>Lactobacillaceae</taxon>
        <taxon>Apilactobacillus</taxon>
    </lineage>
</organism>
<accession>A0A0R1FR41</accession>
<dbReference type="AlphaFoldDB" id="A0A0R1FR41"/>
<proteinExistence type="predicted"/>
<dbReference type="EMBL" id="AZCK01000003">
    <property type="protein sequence ID" value="KRK24332.1"/>
    <property type="molecule type" value="Genomic_DNA"/>
</dbReference>
<dbReference type="PATRIC" id="fig|1423768.4.peg.1153"/>
<evidence type="ECO:0000313" key="2">
    <source>
        <dbReference type="EMBL" id="KRK24332.1"/>
    </source>
</evidence>
<dbReference type="InterPro" id="IPR004919">
    <property type="entry name" value="GmrSD_N"/>
</dbReference>
<dbReference type="Proteomes" id="UP000051794">
    <property type="component" value="Unassembled WGS sequence"/>
</dbReference>
<dbReference type="PANTHER" id="PTHR35149:SF1">
    <property type="entry name" value="DUF5655 DOMAIN-CONTAINING PROTEIN"/>
    <property type="match status" value="1"/>
</dbReference>
<comment type="caution">
    <text evidence="2">The sequence shown here is derived from an EMBL/GenBank/DDBJ whole genome shotgun (WGS) entry which is preliminary data.</text>
</comment>
<gene>
    <name evidence="2" type="ORF">FD43_GL001144</name>
</gene>
<dbReference type="PANTHER" id="PTHR35149">
    <property type="entry name" value="SLL5132 PROTEIN"/>
    <property type="match status" value="1"/>
</dbReference>
<reference evidence="2 3" key="1">
    <citation type="journal article" date="2015" name="Genome Announc.">
        <title>Expanding the biotechnology potential of lactobacilli through comparative genomics of 213 strains and associated genera.</title>
        <authorList>
            <person name="Sun Z."/>
            <person name="Harris H.M."/>
            <person name="McCann A."/>
            <person name="Guo C."/>
            <person name="Argimon S."/>
            <person name="Zhang W."/>
            <person name="Yang X."/>
            <person name="Jeffery I.B."/>
            <person name="Cooney J.C."/>
            <person name="Kagawa T.F."/>
            <person name="Liu W."/>
            <person name="Song Y."/>
            <person name="Salvetti E."/>
            <person name="Wrobel A."/>
            <person name="Rasinkangas P."/>
            <person name="Parkhill J."/>
            <person name="Rea M.C."/>
            <person name="O'Sullivan O."/>
            <person name="Ritari J."/>
            <person name="Douillard F.P."/>
            <person name="Paul Ross R."/>
            <person name="Yang R."/>
            <person name="Briner A.E."/>
            <person name="Felis G.E."/>
            <person name="de Vos W.M."/>
            <person name="Barrangou R."/>
            <person name="Klaenhammer T.R."/>
            <person name="Caufield P.W."/>
            <person name="Cui Y."/>
            <person name="Zhang H."/>
            <person name="O'Toole P.W."/>
        </authorList>
    </citation>
    <scope>NUCLEOTIDE SEQUENCE [LARGE SCALE GENOMIC DNA]</scope>
    <source>
        <strain evidence="2 3">DSM 12361</strain>
    </source>
</reference>
<feature type="domain" description="GmrSD restriction endonucleases N-terminal" evidence="1">
    <location>
        <begin position="33"/>
        <end position="262"/>
    </location>
</feature>
<evidence type="ECO:0000259" key="1">
    <source>
        <dbReference type="Pfam" id="PF03235"/>
    </source>
</evidence>